<dbReference type="EMBL" id="JADFTS010000004">
    <property type="protein sequence ID" value="KAF9608012.1"/>
    <property type="molecule type" value="Genomic_DNA"/>
</dbReference>
<dbReference type="GO" id="GO:0005737">
    <property type="term" value="C:cytoplasm"/>
    <property type="evidence" value="ECO:0007669"/>
    <property type="project" value="TreeGrafter"/>
</dbReference>
<evidence type="ECO:0000256" key="6">
    <source>
        <dbReference type="ARBA" id="ARBA00022692"/>
    </source>
</evidence>
<dbReference type="GO" id="GO:0016020">
    <property type="term" value="C:membrane"/>
    <property type="evidence" value="ECO:0007669"/>
    <property type="project" value="UniProtKB-SubCell"/>
</dbReference>
<dbReference type="AlphaFoldDB" id="A0A835I0W5"/>
<keyword evidence="10" id="KW-0325">Glycoprotein</keyword>
<evidence type="ECO:0000256" key="1">
    <source>
        <dbReference type="ARBA" id="ARBA00004606"/>
    </source>
</evidence>
<feature type="region of interest" description="Disordered" evidence="14">
    <location>
        <begin position="435"/>
        <end position="504"/>
    </location>
</feature>
<comment type="caution">
    <text evidence="16">The sequence shown here is derived from an EMBL/GenBank/DDBJ whole genome shotgun (WGS) entry which is preliminary data.</text>
</comment>
<evidence type="ECO:0000256" key="9">
    <source>
        <dbReference type="ARBA" id="ARBA00023136"/>
    </source>
</evidence>
<dbReference type="GO" id="GO:0016757">
    <property type="term" value="F:glycosyltransferase activity"/>
    <property type="evidence" value="ECO:0007669"/>
    <property type="project" value="UniProtKB-KW"/>
</dbReference>
<evidence type="ECO:0000256" key="15">
    <source>
        <dbReference type="SAM" id="Phobius"/>
    </source>
</evidence>
<sequence>MKNHTSEISYIRITHNPIRVKPLKKPNSTFLFGLVKPPNVGYILLILAIGTSLSVFWIEFSPIFSCTSIHHRQTVEKSRDNGLVQLSYVNVSNKKEELPQQQHIANVSNIKVEFGQQNHFMNVSNDEEFWKQPDALGYRPCLEFSDEYIRRVPSNSGNKERRRRFLMVVVSGGLNQQKIQIADAVVVARIVEATLVVPILHVDPVWGDESEFSDIFDEGHFKETLKNDVRVVSTLPASLLRRRPMPISVVPELVHEDWIRTHLVGPLNRNGIVILRAFDSKLSKDLSSDLQKLRCKVAFHALKFRTWIEELGEKLAKRMAHRGPYMALHLRLEKDVWVRTGCLPGLGKKADQVIESERALHPELLKSRTNISARDRYIAGLCPLNAVEITRYVYIYIILLSVRRNEWVIRTKSEEEEYAKTIEWRISNNWLGGGSEKVGHHRKENKKRNEDGGRGGRWRREGSPDKIGRRRNRSDCGGKNERDGGSIMEEETEKGADNSRPWTWHGAPVRIRDIGAEVPGHGMVLQSKSKTRGQIIVVPGLGMVRPNRIKDIGAEVPGCGMVRQSESKTRGQIIVVPGLGMGGGPRAWHGTPSQIKDRGQIIVVPGLGMMARSNQRYRAKVPGRGMVCASPNQRLRADNSCPRTRHGTPVQIKDSGADNSCPRTRHGTLVRIKDIGAEVPGCGMVRQFESKTWGHIIVVPGLGMVRQTESKLGADIRCSRTRHGMLV</sequence>
<keyword evidence="5" id="KW-0808">Transferase</keyword>
<feature type="transmembrane region" description="Helical" evidence="15">
    <location>
        <begin position="40"/>
        <end position="58"/>
    </location>
</feature>
<gene>
    <name evidence="16" type="ORF">IFM89_004893</name>
</gene>
<evidence type="ECO:0000256" key="7">
    <source>
        <dbReference type="ARBA" id="ARBA00022968"/>
    </source>
</evidence>
<dbReference type="PANTHER" id="PTHR31741:SF66">
    <property type="entry name" value="O-FUCOSYLTRANSFERASE 20"/>
    <property type="match status" value="1"/>
</dbReference>
<protein>
    <recommendedName>
        <fullName evidence="13">O-fucosyltransferase family protein</fullName>
    </recommendedName>
</protein>
<dbReference type="OrthoDB" id="1882547at2759"/>
<keyword evidence="11" id="KW-0294">Fucose metabolism</keyword>
<evidence type="ECO:0000256" key="14">
    <source>
        <dbReference type="SAM" id="MobiDB-lite"/>
    </source>
</evidence>
<comment type="similarity">
    <text evidence="3">Belongs to the glycosyltransferase GT106 family.</text>
</comment>
<reference evidence="16 17" key="1">
    <citation type="submission" date="2020-10" db="EMBL/GenBank/DDBJ databases">
        <title>The Coptis chinensis genome and diversification of protoberbering-type alkaloids.</title>
        <authorList>
            <person name="Wang B."/>
            <person name="Shu S."/>
            <person name="Song C."/>
            <person name="Liu Y."/>
        </authorList>
    </citation>
    <scope>NUCLEOTIDE SEQUENCE [LARGE SCALE GENOMIC DNA]</scope>
    <source>
        <strain evidence="16">HL-2020</strain>
        <tissue evidence="16">Leaf</tissue>
    </source>
</reference>
<keyword evidence="9 15" id="KW-0472">Membrane</keyword>
<evidence type="ECO:0000256" key="3">
    <source>
        <dbReference type="ARBA" id="ARBA00007737"/>
    </source>
</evidence>
<keyword evidence="17" id="KW-1185">Reference proteome</keyword>
<feature type="region of interest" description="Disordered" evidence="14">
    <location>
        <begin position="640"/>
        <end position="661"/>
    </location>
</feature>
<dbReference type="GO" id="GO:0006004">
    <property type="term" value="P:fucose metabolic process"/>
    <property type="evidence" value="ECO:0007669"/>
    <property type="project" value="UniProtKB-KW"/>
</dbReference>
<name>A0A835I0W5_9MAGN</name>
<keyword evidence="4" id="KW-0328">Glycosyltransferase</keyword>
<dbReference type="PANTHER" id="PTHR31741">
    <property type="entry name" value="OS02G0726500 PROTEIN-RELATED"/>
    <property type="match status" value="1"/>
</dbReference>
<evidence type="ECO:0000313" key="17">
    <source>
        <dbReference type="Proteomes" id="UP000631114"/>
    </source>
</evidence>
<evidence type="ECO:0000256" key="5">
    <source>
        <dbReference type="ARBA" id="ARBA00022679"/>
    </source>
</evidence>
<keyword evidence="12" id="KW-0119">Carbohydrate metabolism</keyword>
<dbReference type="InterPro" id="IPR019378">
    <property type="entry name" value="GDP-Fuc_O-FucTrfase"/>
</dbReference>
<evidence type="ECO:0000256" key="11">
    <source>
        <dbReference type="ARBA" id="ARBA00023253"/>
    </source>
</evidence>
<evidence type="ECO:0000256" key="8">
    <source>
        <dbReference type="ARBA" id="ARBA00022989"/>
    </source>
</evidence>
<evidence type="ECO:0000256" key="2">
    <source>
        <dbReference type="ARBA" id="ARBA00004881"/>
    </source>
</evidence>
<organism evidence="16 17">
    <name type="scientific">Coptis chinensis</name>
    <dbReference type="NCBI Taxonomy" id="261450"/>
    <lineage>
        <taxon>Eukaryota</taxon>
        <taxon>Viridiplantae</taxon>
        <taxon>Streptophyta</taxon>
        <taxon>Embryophyta</taxon>
        <taxon>Tracheophyta</taxon>
        <taxon>Spermatophyta</taxon>
        <taxon>Magnoliopsida</taxon>
        <taxon>Ranunculales</taxon>
        <taxon>Ranunculaceae</taxon>
        <taxon>Coptidoideae</taxon>
        <taxon>Coptis</taxon>
    </lineage>
</organism>
<evidence type="ECO:0000256" key="12">
    <source>
        <dbReference type="ARBA" id="ARBA00023277"/>
    </source>
</evidence>
<dbReference type="Proteomes" id="UP000631114">
    <property type="component" value="Unassembled WGS sequence"/>
</dbReference>
<evidence type="ECO:0000256" key="13">
    <source>
        <dbReference type="ARBA" id="ARBA00030350"/>
    </source>
</evidence>
<proteinExistence type="inferred from homology"/>
<keyword evidence="7" id="KW-0735">Signal-anchor</keyword>
<dbReference type="Pfam" id="PF10250">
    <property type="entry name" value="O-FucT"/>
    <property type="match status" value="1"/>
</dbReference>
<keyword evidence="6 15" id="KW-0812">Transmembrane</keyword>
<keyword evidence="8 15" id="KW-1133">Transmembrane helix</keyword>
<evidence type="ECO:0000256" key="4">
    <source>
        <dbReference type="ARBA" id="ARBA00022676"/>
    </source>
</evidence>
<feature type="compositionally biased region" description="Basic and acidic residues" evidence="14">
    <location>
        <begin position="447"/>
        <end position="484"/>
    </location>
</feature>
<comment type="pathway">
    <text evidence="2">Glycan metabolism.</text>
</comment>
<comment type="subcellular location">
    <subcellularLocation>
        <location evidence="1">Membrane</location>
        <topology evidence="1">Single-pass type II membrane protein</topology>
    </subcellularLocation>
</comment>
<evidence type="ECO:0000256" key="10">
    <source>
        <dbReference type="ARBA" id="ARBA00023180"/>
    </source>
</evidence>
<evidence type="ECO:0000313" key="16">
    <source>
        <dbReference type="EMBL" id="KAF9608012.1"/>
    </source>
</evidence>
<accession>A0A835I0W5</accession>